<evidence type="ECO:0000313" key="2">
    <source>
        <dbReference type="Proteomes" id="UP000001747"/>
    </source>
</evidence>
<dbReference type="Proteomes" id="UP000001747">
    <property type="component" value="Chromosome"/>
</dbReference>
<dbReference type="EMBL" id="CP001399">
    <property type="protein sequence ID" value="ACP34547.1"/>
    <property type="molecule type" value="Genomic_DNA"/>
</dbReference>
<dbReference type="InterPro" id="IPR023375">
    <property type="entry name" value="ADC_dom_sf"/>
</dbReference>
<reference evidence="1 2" key="1">
    <citation type="journal article" date="2009" name="Proc. Natl. Acad. Sci. U.S.A.">
        <title>Biogeography of the Sulfolobus islandicus pan-genome.</title>
        <authorList>
            <person name="Reno M.L."/>
            <person name="Held N.L."/>
            <person name="Fields C.J."/>
            <person name="Burke P.V."/>
            <person name="Whitaker R.J."/>
        </authorList>
    </citation>
    <scope>NUCLEOTIDE SEQUENCE [LARGE SCALE GENOMIC DNA]</scope>
    <source>
        <strain evidence="2">L.S.2.15 / Lassen #1</strain>
    </source>
</reference>
<evidence type="ECO:0000313" key="1">
    <source>
        <dbReference type="EMBL" id="ACP34547.1"/>
    </source>
</evidence>
<name>C3ML22_SACI2</name>
<dbReference type="Pfam" id="PF06314">
    <property type="entry name" value="ADC"/>
    <property type="match status" value="1"/>
</dbReference>
<accession>C3ML22</accession>
<dbReference type="HOGENOM" id="CLU_091354_0_0_2"/>
<dbReference type="InterPro" id="IPR010451">
    <property type="entry name" value="Acetoacetate_decarboxylase"/>
</dbReference>
<dbReference type="GO" id="GO:0016829">
    <property type="term" value="F:lyase activity"/>
    <property type="evidence" value="ECO:0007669"/>
    <property type="project" value="InterPro"/>
</dbReference>
<proteinExistence type="predicted"/>
<dbReference type="KEGG" id="sis:LS215_0416"/>
<protein>
    <submittedName>
        <fullName evidence="1">Acetoacetate decarboxylase</fullName>
    </submittedName>
</protein>
<organism evidence="1 2">
    <name type="scientific">Saccharolobus islandicus (strain L.S.2.15 / Lassen #1)</name>
    <name type="common">Sulfolobus islandicus</name>
    <dbReference type="NCBI Taxonomy" id="429572"/>
    <lineage>
        <taxon>Archaea</taxon>
        <taxon>Thermoproteota</taxon>
        <taxon>Thermoprotei</taxon>
        <taxon>Sulfolobales</taxon>
        <taxon>Sulfolobaceae</taxon>
        <taxon>Saccharolobus</taxon>
    </lineage>
</organism>
<dbReference type="Gene3D" id="2.40.400.10">
    <property type="entry name" value="Acetoacetate decarboxylase-like"/>
    <property type="match status" value="1"/>
</dbReference>
<gene>
    <name evidence="1" type="ordered locus">LS215_0416</name>
</gene>
<dbReference type="SUPFAM" id="SSF160104">
    <property type="entry name" value="Acetoacetate decarboxylase-like"/>
    <property type="match status" value="1"/>
</dbReference>
<sequence>MFLSEIGKHETSLMECLFTRLEVEVTMTKNNNSNFTLPPTNNGKSQIVFQPPWYYGVTYIGAHVKFTKESAEKVIPRFLSTDGEGWVYIAEFISTSEDNWDYMYQDPDLVQYMEGAIGLKVNFEGKNYLYFPFMWVDKDWALVRGWLDGYPKKIAKIAMTKLHHLLPKYNKPERGLKMGGYAVRGGGVMFRMQVELEERTDSLPLKNFGPFLNIRRFPSRGEGEVDLYEIVSRVRDETKYGEIWKGKANVELGGYVNDEVNLLEIERTIGGYHYTLYFKVTTTQLISKKIEEAISLNLK</sequence>
<dbReference type="AlphaFoldDB" id="C3ML22"/>